<organism evidence="1 2">
    <name type="scientific">Methylobacterium frigidaeris</name>
    <dbReference type="NCBI Taxonomy" id="2038277"/>
    <lineage>
        <taxon>Bacteria</taxon>
        <taxon>Pseudomonadati</taxon>
        <taxon>Pseudomonadota</taxon>
        <taxon>Alphaproteobacteria</taxon>
        <taxon>Hyphomicrobiales</taxon>
        <taxon>Methylobacteriaceae</taxon>
        <taxon>Methylobacterium</taxon>
    </lineage>
</organism>
<dbReference type="Gene3D" id="3.10.450.530">
    <property type="entry name" value="Ribonuclease toxin, BrnT, of type II toxin-antitoxin system"/>
    <property type="match status" value="1"/>
</dbReference>
<proteinExistence type="predicted"/>
<comment type="caution">
    <text evidence="1">The sequence shown here is derived from an EMBL/GenBank/DDBJ whole genome shotgun (WGS) entry which is preliminary data.</text>
</comment>
<evidence type="ECO:0000313" key="2">
    <source>
        <dbReference type="Proteomes" id="UP001055286"/>
    </source>
</evidence>
<dbReference type="InterPro" id="IPR007460">
    <property type="entry name" value="BrnT_toxin"/>
</dbReference>
<reference evidence="1" key="1">
    <citation type="journal article" date="2016" name="Front. Microbiol.">
        <title>Genome Sequence of the Piezophilic, Mesophilic Sulfate-Reducing Bacterium Desulfovibrio indicus J2T.</title>
        <authorList>
            <person name="Cao J."/>
            <person name="Maignien L."/>
            <person name="Shao Z."/>
            <person name="Alain K."/>
            <person name="Jebbar M."/>
        </authorList>
    </citation>
    <scope>NUCLEOTIDE SEQUENCE</scope>
    <source>
        <strain evidence="1">JCM 32048</strain>
    </source>
</reference>
<protein>
    <recommendedName>
        <fullName evidence="3">BrnT family toxin</fullName>
    </recommendedName>
</protein>
<evidence type="ECO:0000313" key="1">
    <source>
        <dbReference type="EMBL" id="GJD64406.1"/>
    </source>
</evidence>
<dbReference type="RefSeq" id="WP_238192510.1">
    <property type="nucleotide sequence ID" value="NZ_BPQJ01000025.1"/>
</dbReference>
<sequence length="102" mass="11918">MRIEYGEPKRQRNLQKHGFDFADFERCFDRDSAVRIATSPSSTGRARYLLIGRWNDELVVLAVISPLGSEALSLVSLRRASRLERDTYDRYREGWSPVDYDF</sequence>
<dbReference type="Pfam" id="PF04365">
    <property type="entry name" value="BrnT_toxin"/>
    <property type="match status" value="1"/>
</dbReference>
<dbReference type="InterPro" id="IPR038573">
    <property type="entry name" value="BrnT_sf"/>
</dbReference>
<keyword evidence="2" id="KW-1185">Reference proteome</keyword>
<dbReference type="AlphaFoldDB" id="A0AA37M7A8"/>
<gene>
    <name evidence="1" type="ORF">MPEAHAMD_4588</name>
</gene>
<reference evidence="1" key="2">
    <citation type="submission" date="2021-08" db="EMBL/GenBank/DDBJ databases">
        <authorList>
            <person name="Tani A."/>
            <person name="Ola A."/>
            <person name="Ogura Y."/>
            <person name="Katsura K."/>
            <person name="Hayashi T."/>
        </authorList>
    </citation>
    <scope>NUCLEOTIDE SEQUENCE</scope>
    <source>
        <strain evidence="1">JCM 32048</strain>
    </source>
</reference>
<accession>A0AA37M7A8</accession>
<evidence type="ECO:0008006" key="3">
    <source>
        <dbReference type="Google" id="ProtNLM"/>
    </source>
</evidence>
<name>A0AA37M7A8_9HYPH</name>
<dbReference type="EMBL" id="BPQJ01000025">
    <property type="protein sequence ID" value="GJD64406.1"/>
    <property type="molecule type" value="Genomic_DNA"/>
</dbReference>
<dbReference type="Proteomes" id="UP001055286">
    <property type="component" value="Unassembled WGS sequence"/>
</dbReference>